<evidence type="ECO:0000313" key="1">
    <source>
        <dbReference type="EMBL" id="AKU89838.1"/>
    </source>
</evidence>
<name>A0A0K1P8I0_9BACT</name>
<organism evidence="1 2">
    <name type="scientific">Vulgatibacter incomptus</name>
    <dbReference type="NCBI Taxonomy" id="1391653"/>
    <lineage>
        <taxon>Bacteria</taxon>
        <taxon>Pseudomonadati</taxon>
        <taxon>Myxococcota</taxon>
        <taxon>Myxococcia</taxon>
        <taxon>Myxococcales</taxon>
        <taxon>Cystobacterineae</taxon>
        <taxon>Vulgatibacteraceae</taxon>
        <taxon>Vulgatibacter</taxon>
    </lineage>
</organism>
<gene>
    <name evidence="1" type="ORF">AKJ08_0225</name>
</gene>
<dbReference type="EMBL" id="CP012332">
    <property type="protein sequence ID" value="AKU89838.1"/>
    <property type="molecule type" value="Genomic_DNA"/>
</dbReference>
<sequence length="504" mass="53940">MDVPKDELWVGDCGELAWPDPTSEALQFVGVDGAPREVAVRGSPLWLGGGKLLYTTGRKVELVDSGTDVKSWPVVGASRGGPVPGTDSFWTCTNGRGIERLDEDGATALTPDFFGGNRGYLGCVTADVSRSGAIAYATDAYRIGLVDVVTGGRSTLDPAFFPGGADEEGLERADAVRISPDGALVLHEKRWQEREFDYVVEVGEGQISMVKAGASQPVQIPGAALADARGFGGVGPGWIWLGPWMGTAPGVFLPGAYGGSAHLVGLGEPIPFENLIPRAIRGNHLFVQTASGAGLLELGDGALHDLMDAPTIESVVPFRWGGPVAISSFTGDCIRLPEPPGYCHTQLWSLSLWDAERGARQVALGTQPLHVHAIGPDGQMIVAGPILDEAPPEFGEPRDAEWRTLLLGADGRPIRELDRDAWIKSGLGGEHFAVLQRERRTDRVRTEELVTVDWTTGEETLLVAGPYITSWGLDHSDRRVTALVDVIVGNERPRRELWSGVVPR</sequence>
<reference evidence="1 2" key="1">
    <citation type="submission" date="2015-08" db="EMBL/GenBank/DDBJ databases">
        <authorList>
            <person name="Babu N.S."/>
            <person name="Beckwith C.J."/>
            <person name="Beseler K.G."/>
            <person name="Brison A."/>
            <person name="Carone J.V."/>
            <person name="Caskin T.P."/>
            <person name="Diamond M."/>
            <person name="Durham M.E."/>
            <person name="Foxe J.M."/>
            <person name="Go M."/>
            <person name="Henderson B.A."/>
            <person name="Jones I.B."/>
            <person name="McGettigan J.A."/>
            <person name="Micheletti S.J."/>
            <person name="Nasrallah M.E."/>
            <person name="Ortiz D."/>
            <person name="Piller C.R."/>
            <person name="Privatt S.R."/>
            <person name="Schneider S.L."/>
            <person name="Sharp S."/>
            <person name="Smith T.C."/>
            <person name="Stanton J.D."/>
            <person name="Ullery H.E."/>
            <person name="Wilson R.J."/>
            <person name="Serrano M.G."/>
            <person name="Buck G."/>
            <person name="Lee V."/>
            <person name="Wang Y."/>
            <person name="Carvalho R."/>
            <person name="Voegtly L."/>
            <person name="Shi R."/>
            <person name="Duckworth R."/>
            <person name="Johnson A."/>
            <person name="Loviza R."/>
            <person name="Walstead R."/>
            <person name="Shah Z."/>
            <person name="Kiflezghi M."/>
            <person name="Wade K."/>
            <person name="Ball S.L."/>
            <person name="Bradley K.W."/>
            <person name="Asai D.J."/>
            <person name="Bowman C.A."/>
            <person name="Russell D.A."/>
            <person name="Pope W.H."/>
            <person name="Jacobs-Sera D."/>
            <person name="Hendrix R.W."/>
            <person name="Hatfull G.F."/>
        </authorList>
    </citation>
    <scope>NUCLEOTIDE SEQUENCE [LARGE SCALE GENOMIC DNA]</scope>
    <source>
        <strain evidence="1 2">DSM 27710</strain>
    </source>
</reference>
<accession>A0A0K1P8I0</accession>
<dbReference type="AlphaFoldDB" id="A0A0K1P8I0"/>
<dbReference type="Proteomes" id="UP000055590">
    <property type="component" value="Chromosome"/>
</dbReference>
<protein>
    <submittedName>
        <fullName evidence="1">Uncharacterized protein</fullName>
    </submittedName>
</protein>
<dbReference type="STRING" id="1391653.AKJ08_0225"/>
<dbReference type="KEGG" id="vin:AKJ08_0225"/>
<keyword evidence="2" id="KW-1185">Reference proteome</keyword>
<proteinExistence type="predicted"/>
<evidence type="ECO:0000313" key="2">
    <source>
        <dbReference type="Proteomes" id="UP000055590"/>
    </source>
</evidence>